<feature type="compositionally biased region" description="Low complexity" evidence="9">
    <location>
        <begin position="465"/>
        <end position="477"/>
    </location>
</feature>
<feature type="transmembrane region" description="Helical" evidence="10">
    <location>
        <begin position="637"/>
        <end position="656"/>
    </location>
</feature>
<dbReference type="OrthoDB" id="6500128at2759"/>
<dbReference type="PANTHER" id="PTHR24223">
    <property type="entry name" value="ATP-BINDING CASSETTE SUB-FAMILY C"/>
    <property type="match status" value="1"/>
</dbReference>
<evidence type="ECO:0000259" key="12">
    <source>
        <dbReference type="PROSITE" id="PS50929"/>
    </source>
</evidence>
<dbReference type="PROSITE" id="PS00211">
    <property type="entry name" value="ABC_TRANSPORTER_1"/>
    <property type="match status" value="1"/>
</dbReference>
<dbReference type="PANTHER" id="PTHR24223:SF356">
    <property type="entry name" value="ATP-BINDING CASSETTE TRANSPORTER ABC4"/>
    <property type="match status" value="1"/>
</dbReference>
<dbReference type="FunFam" id="3.40.50.300:FF:000973">
    <property type="entry name" value="Multidrug resistance-associated protein 4"/>
    <property type="match status" value="1"/>
</dbReference>
<dbReference type="STRING" id="936435.F8PMJ1"/>
<feature type="transmembrane region" description="Helical" evidence="10">
    <location>
        <begin position="103"/>
        <end position="126"/>
    </location>
</feature>
<dbReference type="CDD" id="cd03250">
    <property type="entry name" value="ABCC_MRP_domain1"/>
    <property type="match status" value="1"/>
</dbReference>
<keyword evidence="4" id="KW-0677">Repeat</keyword>
<dbReference type="GO" id="GO:0140359">
    <property type="term" value="F:ABC-type transporter activity"/>
    <property type="evidence" value="ECO:0007669"/>
    <property type="project" value="InterPro"/>
</dbReference>
<dbReference type="Pfam" id="PF00664">
    <property type="entry name" value="ABC_membrane"/>
    <property type="match status" value="2"/>
</dbReference>
<dbReference type="PROSITE" id="PS50893">
    <property type="entry name" value="ABC_TRANSPORTER_2"/>
    <property type="match status" value="2"/>
</dbReference>
<dbReference type="GO" id="GO:0016020">
    <property type="term" value="C:membrane"/>
    <property type="evidence" value="ECO:0007669"/>
    <property type="project" value="UniProtKB-SubCell"/>
</dbReference>
<name>F8PMJ1_SERL3</name>
<dbReference type="PROSITE" id="PS50929">
    <property type="entry name" value="ABC_TM1F"/>
    <property type="match status" value="2"/>
</dbReference>
<feature type="domain" description="ABC transporter" evidence="11">
    <location>
        <begin position="1349"/>
        <end position="1586"/>
    </location>
</feature>
<evidence type="ECO:0000256" key="5">
    <source>
        <dbReference type="ARBA" id="ARBA00022741"/>
    </source>
</evidence>
<feature type="transmembrane region" description="Helical" evidence="10">
    <location>
        <begin position="1071"/>
        <end position="1093"/>
    </location>
</feature>
<dbReference type="InParanoid" id="F8PMJ1"/>
<proteinExistence type="predicted"/>
<organism evidence="14">
    <name type="scientific">Serpula lacrymans var. lacrymans (strain S7.3)</name>
    <name type="common">Dry rot fungus</name>
    <dbReference type="NCBI Taxonomy" id="936435"/>
    <lineage>
        <taxon>Eukaryota</taxon>
        <taxon>Fungi</taxon>
        <taxon>Dikarya</taxon>
        <taxon>Basidiomycota</taxon>
        <taxon>Agaricomycotina</taxon>
        <taxon>Agaricomycetes</taxon>
        <taxon>Agaricomycetidae</taxon>
        <taxon>Boletales</taxon>
        <taxon>Coniophorineae</taxon>
        <taxon>Serpulaceae</taxon>
        <taxon>Serpula</taxon>
    </lineage>
</organism>
<feature type="transmembrane region" description="Helical" evidence="10">
    <location>
        <begin position="339"/>
        <end position="359"/>
    </location>
</feature>
<dbReference type="GO" id="GO:0005524">
    <property type="term" value="F:ATP binding"/>
    <property type="evidence" value="ECO:0007669"/>
    <property type="project" value="UniProtKB-KW"/>
</dbReference>
<feature type="transmembrane region" description="Helical" evidence="10">
    <location>
        <begin position="553"/>
        <end position="573"/>
    </location>
</feature>
<feature type="domain" description="ABC transporter" evidence="11">
    <location>
        <begin position="734"/>
        <end position="975"/>
    </location>
</feature>
<reference evidence="14" key="1">
    <citation type="journal article" date="2011" name="Science">
        <title>The plant cell wall-decomposing machinery underlies the functional diversity of forest fungi.</title>
        <authorList>
            <person name="Eastwood D.C."/>
            <person name="Floudas D."/>
            <person name="Binder M."/>
            <person name="Majcherczyk A."/>
            <person name="Schneider P."/>
            <person name="Aerts A."/>
            <person name="Asiegbu F.O."/>
            <person name="Baker S.E."/>
            <person name="Barry K."/>
            <person name="Bendiksby M."/>
            <person name="Blumentritt M."/>
            <person name="Coutinho P.M."/>
            <person name="Cullen D."/>
            <person name="de Vries R.P."/>
            <person name="Gathman A."/>
            <person name="Goodell B."/>
            <person name="Henrissat B."/>
            <person name="Ihrmark K."/>
            <person name="Kauserud H."/>
            <person name="Kohler A."/>
            <person name="LaButti K."/>
            <person name="Lapidus A."/>
            <person name="Lavin J.L."/>
            <person name="Lee Y.-H."/>
            <person name="Lindquist E."/>
            <person name="Lilly W."/>
            <person name="Lucas S."/>
            <person name="Morin E."/>
            <person name="Murat C."/>
            <person name="Oguiza J.A."/>
            <person name="Park J."/>
            <person name="Pisabarro A.G."/>
            <person name="Riley R."/>
            <person name="Rosling A."/>
            <person name="Salamov A."/>
            <person name="Schmidt O."/>
            <person name="Schmutz J."/>
            <person name="Skrede I."/>
            <person name="Stenlid J."/>
            <person name="Wiebenga A."/>
            <person name="Xie X."/>
            <person name="Kuees U."/>
            <person name="Hibbett D.S."/>
            <person name="Hoffmeister D."/>
            <person name="Hoegberg N."/>
            <person name="Martin F."/>
            <person name="Grigoriev I.V."/>
            <person name="Watkinson S.C."/>
        </authorList>
    </citation>
    <scope>NUCLEOTIDE SEQUENCE [LARGE SCALE GENOMIC DNA]</scope>
    <source>
        <strain evidence="14">strain S7.3</strain>
    </source>
</reference>
<dbReference type="EMBL" id="GL945476">
    <property type="protein sequence ID" value="EGO02823.1"/>
    <property type="molecule type" value="Genomic_DNA"/>
</dbReference>
<keyword evidence="3 10" id="KW-0812">Transmembrane</keyword>
<evidence type="ECO:0000256" key="6">
    <source>
        <dbReference type="ARBA" id="ARBA00022840"/>
    </source>
</evidence>
<evidence type="ECO:0000256" key="8">
    <source>
        <dbReference type="ARBA" id="ARBA00023136"/>
    </source>
</evidence>
<keyword evidence="6" id="KW-0067">ATP-binding</keyword>
<dbReference type="FunFam" id="3.40.50.300:FF:000838">
    <property type="entry name" value="ABC multidrug transporter (Eurofung)"/>
    <property type="match status" value="1"/>
</dbReference>
<dbReference type="HOGENOM" id="CLU_000604_27_6_1"/>
<sequence length="1600" mass="177721">MDYFQTASQLLLYHPDIRLVVADSKDSGLLDLQAIPAYVAAVSALILLLHAVADSKPFYKLRTRLLASQGQQFDDPHSHGVGSPSLLNNPKAFVILHGGCTEFIYKVASFIGCSVLFALSLVNVIMDKEDGGQKGMATQTIGLSGSVHRNTKIQTVISPQLALCITIAYISLLSFISLFIPRSSKVVSRHLIILLLVVLGIFAYRDLWPLLTFTHIPLDIHEGWLLWVKISILTLITIVLPIIKPRQYVPFDPKDPADEPHPEQTASWLSRILFSWIDSTVYLASKVSHLSHEQLPPLADYDRAKNLVQESFPFLDPFSQRKKKGHIFFGFVRIYRGEYIIMASTVIIEVIATLVSPIAVNRLLSYLESGGEGAVVRPWVWICLLFLGPLVTSLAMDWYLYISTQTLVRTEGILTQLIFEHALRIRMKAETPSDIKQTMEANEVLTPDTVESSTNEGESVDGDDTSQTSSTIAESSSQKGKQKTEDVQNENGQEAHNPTSKADNLVGKINNLVTSDLNNITNGRDWLYIVINIPLGVSLCIWLLYSILGWSSFVGLGVMILLFPLPGYMARLIQHVQQQKMHKTDARVQTVTETMNVLRMIKLFGWEQQTNEKITRTREEELLWTWRSKLLELSINITNFIIPIAVMLTTFASYTLLMKQNLSAAVVFSSITVFDVFHRQLHLILGLLPRITQAKVSLDRVDDFLLNSELLDSFHAHYHGASLFKQADEELDVIGFKDAVFTWSENRNGSLTPSKRNFSLKIEDELFFHRGRVNLIVGPTGSGKTSMLMALLGEMHFIPSGPASFFGLPRKGGVAYAAQESWVQNETIQANILFGASYDKERYNKVVYQCGLERDFELFEAGDQTEVGEKGITLSGGQKARITLARAIYSFAEVLLLDDVLAALDVHTSKWIIDKCLGGDLIEGRTVIFVTHNVTMANKVAHFVVSIGSNGRVLSQGSISDVVAHDDKLAAEVLKDNEEEQKVSDTEEEAVQRKQDGKLILAEEIAEGRVGRSAFKLYLAGMGGDYPALFWIVFLVTMTSTQFSENAQPWFLGYWASQYDSHQPSEVHVPYYLGVYGLILLATTTLYAFSYTWQLYGTMRASRVIHKKLFEAVLGTTLRWLDTTPTSRVIARCTQDIQAVDGPVAQSVSLWTEVTIAMMVKFTAVTVLTPIFIIPGILVGALGWICGKFYMKAQLSVKREMSNAKAPVLGHFGAAIAGLTSIRAYGAQQAFKAESLARIDRYTKVARMFYNLNRWVGIRIDAFSAMFSASLAAYLTYGNSLASASDIGFSLNMAVGFSTMMLWWVRMMNDIEVNANSLERIDSYIGIEQEPKPSSQGRPPAYWPASGDLRVENLSARYSQDGPRVLHNLSFHIKSGERIGVVGRTGSGKSSLTLSLLRGIHIEGEVFYDGISISTINLDALRTNATIIPQVPELLSGTLRKNLDPFEQYDDATLNDALRASGLFSIQEDSEESKLSLDSVISGGGSNLSVGQRQILALARAMIRGSKLLILDEATSAIDYRTDTIIQSSLRNKLQNDVTQIIVAHRLQTIIDADKIMVLEDGKLAEYGPPQELLANENGLFRALVDESADKEALYAMSMK</sequence>
<dbReference type="Gene3D" id="3.40.50.300">
    <property type="entry name" value="P-loop containing nucleotide triphosphate hydrolases"/>
    <property type="match status" value="2"/>
</dbReference>
<evidence type="ECO:0000259" key="11">
    <source>
        <dbReference type="PROSITE" id="PS50893"/>
    </source>
</evidence>
<feature type="domain" description="ABC transmembrane type-1" evidence="12">
    <location>
        <begin position="340"/>
        <end position="693"/>
    </location>
</feature>
<dbReference type="InterPro" id="IPR017871">
    <property type="entry name" value="ABC_transporter-like_CS"/>
</dbReference>
<dbReference type="CDD" id="cd18596">
    <property type="entry name" value="ABC_6TM_VMR1_D1_like"/>
    <property type="match status" value="1"/>
</dbReference>
<dbReference type="InterPro" id="IPR003439">
    <property type="entry name" value="ABC_transporter-like_ATP-bd"/>
</dbReference>
<dbReference type="SUPFAM" id="SSF90123">
    <property type="entry name" value="ABC transporter transmembrane region"/>
    <property type="match status" value="2"/>
</dbReference>
<dbReference type="InterPro" id="IPR036640">
    <property type="entry name" value="ABC1_TM_sf"/>
</dbReference>
<comment type="subcellular location">
    <subcellularLocation>
        <location evidence="1">Membrane</location>
        <topology evidence="1">Multi-pass membrane protein</topology>
    </subcellularLocation>
</comment>
<evidence type="ECO:0000256" key="4">
    <source>
        <dbReference type="ARBA" id="ARBA00022737"/>
    </source>
</evidence>
<feature type="transmembrane region" description="Helical" evidence="10">
    <location>
        <begin position="35"/>
        <end position="53"/>
    </location>
</feature>
<dbReference type="Pfam" id="PF00005">
    <property type="entry name" value="ABC_tran"/>
    <property type="match status" value="2"/>
</dbReference>
<keyword evidence="14" id="KW-1185">Reference proteome</keyword>
<feature type="transmembrane region" description="Helical" evidence="10">
    <location>
        <begin position="1017"/>
        <end position="1036"/>
    </location>
</feature>
<dbReference type="Gene3D" id="1.20.1560.10">
    <property type="entry name" value="ABC transporter type 1, transmembrane domain"/>
    <property type="match status" value="2"/>
</dbReference>
<evidence type="ECO:0000256" key="1">
    <source>
        <dbReference type="ARBA" id="ARBA00004141"/>
    </source>
</evidence>
<evidence type="ECO:0000313" key="13">
    <source>
        <dbReference type="EMBL" id="EGO02823.1"/>
    </source>
</evidence>
<feature type="transmembrane region" description="Helical" evidence="10">
    <location>
        <begin position="526"/>
        <end position="547"/>
    </location>
</feature>
<dbReference type="InterPro" id="IPR011527">
    <property type="entry name" value="ABC1_TM_dom"/>
</dbReference>
<feature type="transmembrane region" description="Helical" evidence="10">
    <location>
        <begin position="160"/>
        <end position="180"/>
    </location>
</feature>
<accession>F8PMJ1</accession>
<dbReference type="InterPro" id="IPR050173">
    <property type="entry name" value="ABC_transporter_C-like"/>
</dbReference>
<gene>
    <name evidence="13" type="ORF">SERLA73DRAFT_70308</name>
</gene>
<feature type="transmembrane region" description="Helical" evidence="10">
    <location>
        <begin position="1162"/>
        <end position="1185"/>
    </location>
</feature>
<feature type="compositionally biased region" description="Polar residues" evidence="9">
    <location>
        <begin position="489"/>
        <end position="502"/>
    </location>
</feature>
<keyword evidence="8 10" id="KW-0472">Membrane</keyword>
<feature type="transmembrane region" description="Helical" evidence="10">
    <location>
        <begin position="187"/>
        <end position="204"/>
    </location>
</feature>
<feature type="transmembrane region" description="Helical" evidence="10">
    <location>
        <begin position="1256"/>
        <end position="1275"/>
    </location>
</feature>
<evidence type="ECO:0000313" key="14">
    <source>
        <dbReference type="Proteomes" id="UP000008063"/>
    </source>
</evidence>
<protein>
    <recommendedName>
        <fullName evidence="15">P-loop containing nucleoside triphosphate hydrolase protein</fullName>
    </recommendedName>
</protein>
<feature type="transmembrane region" description="Helical" evidence="10">
    <location>
        <begin position="1287"/>
        <end position="1305"/>
    </location>
</feature>
<feature type="transmembrane region" description="Helical" evidence="10">
    <location>
        <begin position="662"/>
        <end position="678"/>
    </location>
</feature>
<feature type="region of interest" description="Disordered" evidence="9">
    <location>
        <begin position="436"/>
        <end position="502"/>
    </location>
</feature>
<feature type="domain" description="ABC transmembrane type-1" evidence="12">
    <location>
        <begin position="1032"/>
        <end position="1312"/>
    </location>
</feature>
<dbReference type="SMART" id="SM00382">
    <property type="entry name" value="AAA"/>
    <property type="match status" value="2"/>
</dbReference>
<keyword evidence="5" id="KW-0547">Nucleotide-binding</keyword>
<dbReference type="GO" id="GO:0016887">
    <property type="term" value="F:ATP hydrolysis activity"/>
    <property type="evidence" value="ECO:0007669"/>
    <property type="project" value="InterPro"/>
</dbReference>
<dbReference type="Proteomes" id="UP000008063">
    <property type="component" value="Unassembled WGS sequence"/>
</dbReference>
<dbReference type="FunFam" id="1.20.1560.10:FF:000013">
    <property type="entry name" value="ABC transporter C family member 2"/>
    <property type="match status" value="1"/>
</dbReference>
<dbReference type="CDD" id="cd03244">
    <property type="entry name" value="ABCC_MRP_domain2"/>
    <property type="match status" value="1"/>
</dbReference>
<dbReference type="eggNOG" id="KOG0054">
    <property type="taxonomic scope" value="Eukaryota"/>
</dbReference>
<dbReference type="SUPFAM" id="SSF52540">
    <property type="entry name" value="P-loop containing nucleoside triphosphate hydrolases"/>
    <property type="match status" value="2"/>
</dbReference>
<dbReference type="FunCoup" id="F8PMJ1">
    <property type="interactions" value="34"/>
</dbReference>
<evidence type="ECO:0000256" key="7">
    <source>
        <dbReference type="ARBA" id="ARBA00022989"/>
    </source>
</evidence>
<dbReference type="CDD" id="cd18604">
    <property type="entry name" value="ABC_6TM_VMR1_D2_like"/>
    <property type="match status" value="1"/>
</dbReference>
<keyword evidence="7 10" id="KW-1133">Transmembrane helix</keyword>
<dbReference type="OMA" id="EACIFGY"/>
<feature type="transmembrane region" description="Helical" evidence="10">
    <location>
        <begin position="379"/>
        <end position="400"/>
    </location>
</feature>
<evidence type="ECO:0000256" key="9">
    <source>
        <dbReference type="SAM" id="MobiDB-lite"/>
    </source>
</evidence>
<keyword evidence="2" id="KW-0813">Transport</keyword>
<evidence type="ECO:0000256" key="10">
    <source>
        <dbReference type="SAM" id="Phobius"/>
    </source>
</evidence>
<evidence type="ECO:0000256" key="3">
    <source>
        <dbReference type="ARBA" id="ARBA00022692"/>
    </source>
</evidence>
<dbReference type="InterPro" id="IPR027417">
    <property type="entry name" value="P-loop_NTPase"/>
</dbReference>
<feature type="transmembrane region" description="Helical" evidence="10">
    <location>
        <begin position="1205"/>
        <end position="1225"/>
    </location>
</feature>
<dbReference type="InterPro" id="IPR003593">
    <property type="entry name" value="AAA+_ATPase"/>
</dbReference>
<feature type="transmembrane region" description="Helical" evidence="10">
    <location>
        <begin position="224"/>
        <end position="243"/>
    </location>
</feature>
<evidence type="ECO:0008006" key="15">
    <source>
        <dbReference type="Google" id="ProtNLM"/>
    </source>
</evidence>
<evidence type="ECO:0000256" key="2">
    <source>
        <dbReference type="ARBA" id="ARBA00022448"/>
    </source>
</evidence>